<organism evidence="2 3">
    <name type="scientific">Streptomyces carpinensis</name>
    <dbReference type="NCBI Taxonomy" id="66369"/>
    <lineage>
        <taxon>Bacteria</taxon>
        <taxon>Bacillati</taxon>
        <taxon>Actinomycetota</taxon>
        <taxon>Actinomycetes</taxon>
        <taxon>Kitasatosporales</taxon>
        <taxon>Streptomycetaceae</taxon>
        <taxon>Streptomyces</taxon>
    </lineage>
</organism>
<dbReference type="SUPFAM" id="SSF55729">
    <property type="entry name" value="Acyl-CoA N-acyltransferases (Nat)"/>
    <property type="match status" value="1"/>
</dbReference>
<dbReference type="EMBL" id="JBEPCU010000125">
    <property type="protein sequence ID" value="MER6977437.1"/>
    <property type="molecule type" value="Genomic_DNA"/>
</dbReference>
<dbReference type="Proteomes" id="UP001458415">
    <property type="component" value="Unassembled WGS sequence"/>
</dbReference>
<feature type="non-terminal residue" evidence="2">
    <location>
        <position position="1"/>
    </location>
</feature>
<feature type="domain" description="N-acetyltransferase" evidence="1">
    <location>
        <begin position="1"/>
        <end position="152"/>
    </location>
</feature>
<dbReference type="Pfam" id="PF13302">
    <property type="entry name" value="Acetyltransf_3"/>
    <property type="match status" value="1"/>
</dbReference>
<dbReference type="PANTHER" id="PTHR43792">
    <property type="entry name" value="GNAT FAMILY, PUTATIVE (AFU_ORTHOLOGUE AFUA_3G00765)-RELATED-RELATED"/>
    <property type="match status" value="1"/>
</dbReference>
<dbReference type="InterPro" id="IPR016181">
    <property type="entry name" value="Acyl_CoA_acyltransferase"/>
</dbReference>
<dbReference type="PROSITE" id="PS51186">
    <property type="entry name" value="GNAT"/>
    <property type="match status" value="1"/>
</dbReference>
<evidence type="ECO:0000313" key="3">
    <source>
        <dbReference type="Proteomes" id="UP001458415"/>
    </source>
</evidence>
<name>A0ABV1W1D5_9ACTN</name>
<protein>
    <submittedName>
        <fullName evidence="2">GNAT family N-acetyltransferase</fullName>
    </submittedName>
</protein>
<gene>
    <name evidence="2" type="ORF">ABT317_10540</name>
</gene>
<reference evidence="2 3" key="1">
    <citation type="submission" date="2024-06" db="EMBL/GenBank/DDBJ databases">
        <title>The Natural Products Discovery Center: Release of the First 8490 Sequenced Strains for Exploring Actinobacteria Biosynthetic Diversity.</title>
        <authorList>
            <person name="Kalkreuter E."/>
            <person name="Kautsar S.A."/>
            <person name="Yang D."/>
            <person name="Bader C.D."/>
            <person name="Teijaro C.N."/>
            <person name="Fluegel L."/>
            <person name="Davis C.M."/>
            <person name="Simpson J.R."/>
            <person name="Lauterbach L."/>
            <person name="Steele A.D."/>
            <person name="Gui C."/>
            <person name="Meng S."/>
            <person name="Li G."/>
            <person name="Viehrig K."/>
            <person name="Ye F."/>
            <person name="Su P."/>
            <person name="Kiefer A.F."/>
            <person name="Nichols A."/>
            <person name="Cepeda A.J."/>
            <person name="Yan W."/>
            <person name="Fan B."/>
            <person name="Jiang Y."/>
            <person name="Adhikari A."/>
            <person name="Zheng C.-J."/>
            <person name="Schuster L."/>
            <person name="Cowan T.M."/>
            <person name="Smanski M.J."/>
            <person name="Chevrette M.G."/>
            <person name="De Carvalho L.P.S."/>
            <person name="Shen B."/>
        </authorList>
    </citation>
    <scope>NUCLEOTIDE SEQUENCE [LARGE SCALE GENOMIC DNA]</scope>
    <source>
        <strain evidence="2 3">NPDC000634</strain>
    </source>
</reference>
<dbReference type="InterPro" id="IPR051531">
    <property type="entry name" value="N-acetyltransferase"/>
</dbReference>
<keyword evidence="3" id="KW-1185">Reference proteome</keyword>
<dbReference type="InterPro" id="IPR000182">
    <property type="entry name" value="GNAT_dom"/>
</dbReference>
<proteinExistence type="predicted"/>
<sequence length="153" mass="16724">LLLRPVEPADLPAHRRLWTDPEVRRHLGGPLRAEAVGMRERGCVGLPGLLSVVGRRQQAVLGSVFVEPGARDGRTEVSYQLLPEHWGRGHAREALAAVLARVPAGVPGTEPVAVTQEANARSRRLLEALGAEPAEWFVEWGEPQVLYRLGPRS</sequence>
<evidence type="ECO:0000259" key="1">
    <source>
        <dbReference type="PROSITE" id="PS51186"/>
    </source>
</evidence>
<comment type="caution">
    <text evidence="2">The sequence shown here is derived from an EMBL/GenBank/DDBJ whole genome shotgun (WGS) entry which is preliminary data.</text>
</comment>
<dbReference type="PANTHER" id="PTHR43792:SF1">
    <property type="entry name" value="N-ACETYLTRANSFERASE DOMAIN-CONTAINING PROTEIN"/>
    <property type="match status" value="1"/>
</dbReference>
<dbReference type="Gene3D" id="3.40.630.30">
    <property type="match status" value="1"/>
</dbReference>
<accession>A0ABV1W1D5</accession>
<evidence type="ECO:0000313" key="2">
    <source>
        <dbReference type="EMBL" id="MER6977437.1"/>
    </source>
</evidence>